<evidence type="ECO:0000313" key="5">
    <source>
        <dbReference type="Proteomes" id="UP001431181"/>
    </source>
</evidence>
<dbReference type="InterPro" id="IPR000644">
    <property type="entry name" value="CBS_dom"/>
</dbReference>
<reference evidence="4" key="1">
    <citation type="submission" date="2022-11" db="EMBL/GenBank/DDBJ databases">
        <title>Marinomonas sp. nov., isolated from marine algae.</title>
        <authorList>
            <person name="Choi D.G."/>
            <person name="Kim J.M."/>
            <person name="Lee J.K."/>
            <person name="Baek J.H."/>
            <person name="Jeon C.O."/>
        </authorList>
    </citation>
    <scope>NUCLEOTIDE SEQUENCE</scope>
    <source>
        <strain evidence="4">KJ51-3</strain>
    </source>
</reference>
<gene>
    <name evidence="4" type="ORF">ONZ52_18780</name>
</gene>
<evidence type="ECO:0000256" key="2">
    <source>
        <dbReference type="PROSITE-ProRule" id="PRU00703"/>
    </source>
</evidence>
<dbReference type="SMART" id="SM00116">
    <property type="entry name" value="CBS"/>
    <property type="match status" value="2"/>
</dbReference>
<dbReference type="PANTHER" id="PTHR43080">
    <property type="entry name" value="CBS DOMAIN-CONTAINING PROTEIN CBSX3, MITOCHONDRIAL"/>
    <property type="match status" value="1"/>
</dbReference>
<sequence>MTRQLILATPEETVQTIAMRMTDARVSSILVVEEERLLGIVTDRDLRSRILALGGSSDTLVRDIMTLNPVSLTPDALVMQAQTLMSESNIHHLPIVDEQQRAVGMLTAADLLRHQEAQSIAID</sequence>
<feature type="domain" description="CBS" evidence="3">
    <location>
        <begin position="1"/>
        <end position="59"/>
    </location>
</feature>
<dbReference type="Gene3D" id="3.10.580.10">
    <property type="entry name" value="CBS-domain"/>
    <property type="match status" value="1"/>
</dbReference>
<name>A0ABT3KK18_9GAMM</name>
<keyword evidence="1 2" id="KW-0129">CBS domain</keyword>
<accession>A0ABT3KK18</accession>
<evidence type="ECO:0000256" key="1">
    <source>
        <dbReference type="ARBA" id="ARBA00023122"/>
    </source>
</evidence>
<protein>
    <submittedName>
        <fullName evidence="4">CBS domain-containing protein</fullName>
    </submittedName>
</protein>
<dbReference type="InterPro" id="IPR046342">
    <property type="entry name" value="CBS_dom_sf"/>
</dbReference>
<evidence type="ECO:0000313" key="4">
    <source>
        <dbReference type="EMBL" id="MCW4630860.1"/>
    </source>
</evidence>
<dbReference type="PROSITE" id="PS51371">
    <property type="entry name" value="CBS"/>
    <property type="match status" value="2"/>
</dbReference>
<dbReference type="Pfam" id="PF00571">
    <property type="entry name" value="CBS"/>
    <property type="match status" value="2"/>
</dbReference>
<dbReference type="Proteomes" id="UP001431181">
    <property type="component" value="Unassembled WGS sequence"/>
</dbReference>
<feature type="domain" description="CBS" evidence="3">
    <location>
        <begin position="65"/>
        <end position="122"/>
    </location>
</feature>
<proteinExistence type="predicted"/>
<evidence type="ECO:0000259" key="3">
    <source>
        <dbReference type="PROSITE" id="PS51371"/>
    </source>
</evidence>
<dbReference type="SUPFAM" id="SSF54631">
    <property type="entry name" value="CBS-domain pair"/>
    <property type="match status" value="1"/>
</dbReference>
<comment type="caution">
    <text evidence="4">The sequence shown here is derived from an EMBL/GenBank/DDBJ whole genome shotgun (WGS) entry which is preliminary data.</text>
</comment>
<keyword evidence="5" id="KW-1185">Reference proteome</keyword>
<dbReference type="EMBL" id="JAPEUL010000009">
    <property type="protein sequence ID" value="MCW4630860.1"/>
    <property type="molecule type" value="Genomic_DNA"/>
</dbReference>
<dbReference type="CDD" id="cd04587">
    <property type="entry name" value="CBS_pair_CAP-ED_NT_Pol-beta-like_DUF294_assoc"/>
    <property type="match status" value="1"/>
</dbReference>
<dbReference type="PANTHER" id="PTHR43080:SF2">
    <property type="entry name" value="CBS DOMAIN-CONTAINING PROTEIN"/>
    <property type="match status" value="1"/>
</dbReference>
<organism evidence="4 5">
    <name type="scientific">Marinomonas rhodophyticola</name>
    <dbReference type="NCBI Taxonomy" id="2992803"/>
    <lineage>
        <taxon>Bacteria</taxon>
        <taxon>Pseudomonadati</taxon>
        <taxon>Pseudomonadota</taxon>
        <taxon>Gammaproteobacteria</taxon>
        <taxon>Oceanospirillales</taxon>
        <taxon>Oceanospirillaceae</taxon>
        <taxon>Marinomonas</taxon>
    </lineage>
</organism>
<dbReference type="RefSeq" id="WP_265220188.1">
    <property type="nucleotide sequence ID" value="NZ_JAPEUL010000009.1"/>
</dbReference>
<dbReference type="InterPro" id="IPR051257">
    <property type="entry name" value="Diverse_CBS-Domain"/>
</dbReference>